<dbReference type="GO" id="GO:0003700">
    <property type="term" value="F:DNA-binding transcription factor activity"/>
    <property type="evidence" value="ECO:0007669"/>
    <property type="project" value="InterPro"/>
</dbReference>
<dbReference type="AlphaFoldDB" id="A0A562JL33"/>
<feature type="domain" description="HTH gntR-type" evidence="4">
    <location>
        <begin position="9"/>
        <end position="76"/>
    </location>
</feature>
<keyword evidence="3" id="KW-0804">Transcription</keyword>
<accession>A0A562JL33</accession>
<evidence type="ECO:0000256" key="3">
    <source>
        <dbReference type="ARBA" id="ARBA00023163"/>
    </source>
</evidence>
<dbReference type="InterPro" id="IPR011711">
    <property type="entry name" value="GntR_C"/>
</dbReference>
<evidence type="ECO:0000259" key="4">
    <source>
        <dbReference type="PROSITE" id="PS50949"/>
    </source>
</evidence>
<dbReference type="PROSITE" id="PS50949">
    <property type="entry name" value="HTH_GNTR"/>
    <property type="match status" value="1"/>
</dbReference>
<dbReference type="Pfam" id="PF07729">
    <property type="entry name" value="FCD"/>
    <property type="match status" value="1"/>
</dbReference>
<keyword evidence="1" id="KW-0805">Transcription regulation</keyword>
<dbReference type="Gene3D" id="1.20.120.530">
    <property type="entry name" value="GntR ligand-binding domain-like"/>
    <property type="match status" value="1"/>
</dbReference>
<sequence length="224" mass="26203">MDNEVIKLPTIKEQVYKIIKDKIIAGEIKPGEWLQESKLAKILNVSRSPVREALKELVGEGLLENIPNKGVFVKILSKKDIYNIFEFREVMEKFAIEKSVEVATEEDFEMLDKIYAKLKKKYDKNDVKEYCKLDAELHNMLFTISRNEIISNMVNNVNPLLQPFRTISLSRDGRFKESLEEHRGLVEGIKERNFEKAWKYNNIHLKLARDVIIEYLDSLNISNQ</sequence>
<dbReference type="InterPro" id="IPR036388">
    <property type="entry name" value="WH-like_DNA-bd_sf"/>
</dbReference>
<dbReference type="PANTHER" id="PTHR43537">
    <property type="entry name" value="TRANSCRIPTIONAL REGULATOR, GNTR FAMILY"/>
    <property type="match status" value="1"/>
</dbReference>
<dbReference type="Gene3D" id="1.10.10.10">
    <property type="entry name" value="Winged helix-like DNA-binding domain superfamily/Winged helix DNA-binding domain"/>
    <property type="match status" value="1"/>
</dbReference>
<comment type="caution">
    <text evidence="5">The sequence shown here is derived from an EMBL/GenBank/DDBJ whole genome shotgun (WGS) entry which is preliminary data.</text>
</comment>
<keyword evidence="2 5" id="KW-0238">DNA-binding</keyword>
<dbReference type="PRINTS" id="PR00035">
    <property type="entry name" value="HTHGNTR"/>
</dbReference>
<reference evidence="5 6" key="1">
    <citation type="submission" date="2019-07" db="EMBL/GenBank/DDBJ databases">
        <title>Genomic Encyclopedia of Type Strains, Phase I: the one thousand microbial genomes (KMG-I) project.</title>
        <authorList>
            <person name="Kyrpides N."/>
        </authorList>
    </citation>
    <scope>NUCLEOTIDE SEQUENCE [LARGE SCALE GENOMIC DNA]</scope>
    <source>
        <strain evidence="5 6">DSM 13558</strain>
    </source>
</reference>
<dbReference type="SUPFAM" id="SSF46785">
    <property type="entry name" value="Winged helix' DNA-binding domain"/>
    <property type="match status" value="1"/>
</dbReference>
<proteinExistence type="predicted"/>
<dbReference type="InterPro" id="IPR008920">
    <property type="entry name" value="TF_FadR/GntR_C"/>
</dbReference>
<evidence type="ECO:0000313" key="6">
    <source>
        <dbReference type="Proteomes" id="UP000315343"/>
    </source>
</evidence>
<organism evidence="5 6">
    <name type="scientific">Sedimentibacter saalensis</name>
    <dbReference type="NCBI Taxonomy" id="130788"/>
    <lineage>
        <taxon>Bacteria</taxon>
        <taxon>Bacillati</taxon>
        <taxon>Bacillota</taxon>
        <taxon>Tissierellia</taxon>
        <taxon>Sedimentibacter</taxon>
    </lineage>
</organism>
<evidence type="ECO:0000313" key="5">
    <source>
        <dbReference type="EMBL" id="TWH83848.1"/>
    </source>
</evidence>
<protein>
    <submittedName>
        <fullName evidence="5">DNA-binding GntR family transcriptional regulator</fullName>
    </submittedName>
</protein>
<dbReference type="SMART" id="SM00895">
    <property type="entry name" value="FCD"/>
    <property type="match status" value="1"/>
</dbReference>
<gene>
    <name evidence="5" type="ORF">LY60_00464</name>
</gene>
<dbReference type="PANTHER" id="PTHR43537:SF5">
    <property type="entry name" value="UXU OPERON TRANSCRIPTIONAL REGULATOR"/>
    <property type="match status" value="1"/>
</dbReference>
<dbReference type="Pfam" id="PF00392">
    <property type="entry name" value="GntR"/>
    <property type="match status" value="1"/>
</dbReference>
<name>A0A562JL33_9FIRM</name>
<dbReference type="SMART" id="SM00345">
    <property type="entry name" value="HTH_GNTR"/>
    <property type="match status" value="1"/>
</dbReference>
<dbReference type="OrthoDB" id="9781630at2"/>
<keyword evidence="6" id="KW-1185">Reference proteome</keyword>
<dbReference type="GO" id="GO:0003677">
    <property type="term" value="F:DNA binding"/>
    <property type="evidence" value="ECO:0007669"/>
    <property type="project" value="UniProtKB-KW"/>
</dbReference>
<dbReference type="EMBL" id="VLKH01000001">
    <property type="protein sequence ID" value="TWH83848.1"/>
    <property type="molecule type" value="Genomic_DNA"/>
</dbReference>
<dbReference type="InterPro" id="IPR000524">
    <property type="entry name" value="Tscrpt_reg_HTH_GntR"/>
</dbReference>
<evidence type="ECO:0000256" key="2">
    <source>
        <dbReference type="ARBA" id="ARBA00023125"/>
    </source>
</evidence>
<dbReference type="CDD" id="cd07377">
    <property type="entry name" value="WHTH_GntR"/>
    <property type="match status" value="1"/>
</dbReference>
<dbReference type="RefSeq" id="WP_145079386.1">
    <property type="nucleotide sequence ID" value="NZ_JBCFAR010000004.1"/>
</dbReference>
<dbReference type="SUPFAM" id="SSF48008">
    <property type="entry name" value="GntR ligand-binding domain-like"/>
    <property type="match status" value="1"/>
</dbReference>
<dbReference type="Proteomes" id="UP000315343">
    <property type="component" value="Unassembled WGS sequence"/>
</dbReference>
<evidence type="ECO:0000256" key="1">
    <source>
        <dbReference type="ARBA" id="ARBA00023015"/>
    </source>
</evidence>
<dbReference type="InterPro" id="IPR036390">
    <property type="entry name" value="WH_DNA-bd_sf"/>
</dbReference>